<keyword evidence="2" id="KW-1185">Reference proteome</keyword>
<dbReference type="GeneID" id="27363786"/>
<organism evidence="1 2">
    <name type="scientific">Exophiala oligosperma</name>
    <dbReference type="NCBI Taxonomy" id="215243"/>
    <lineage>
        <taxon>Eukaryota</taxon>
        <taxon>Fungi</taxon>
        <taxon>Dikarya</taxon>
        <taxon>Ascomycota</taxon>
        <taxon>Pezizomycotina</taxon>
        <taxon>Eurotiomycetes</taxon>
        <taxon>Chaetothyriomycetidae</taxon>
        <taxon>Chaetothyriales</taxon>
        <taxon>Herpotrichiellaceae</taxon>
        <taxon>Exophiala</taxon>
    </lineage>
</organism>
<dbReference type="STRING" id="215243.A0A0D2BEU3"/>
<gene>
    <name evidence="1" type="ORF">PV06_11712</name>
</gene>
<dbReference type="RefSeq" id="XP_016256208.1">
    <property type="nucleotide sequence ID" value="XM_016413424.1"/>
</dbReference>
<dbReference type="AlphaFoldDB" id="A0A0D2BEU3"/>
<dbReference type="EMBL" id="KN847384">
    <property type="protein sequence ID" value="KIW35992.1"/>
    <property type="molecule type" value="Genomic_DNA"/>
</dbReference>
<reference evidence="1 2" key="1">
    <citation type="submission" date="2015-01" db="EMBL/GenBank/DDBJ databases">
        <title>The Genome Sequence of Exophiala oligosperma CBS72588.</title>
        <authorList>
            <consortium name="The Broad Institute Genomics Platform"/>
            <person name="Cuomo C."/>
            <person name="de Hoog S."/>
            <person name="Gorbushina A."/>
            <person name="Stielow B."/>
            <person name="Teixiera M."/>
            <person name="Abouelleil A."/>
            <person name="Chapman S.B."/>
            <person name="Priest M."/>
            <person name="Young S.K."/>
            <person name="Wortman J."/>
            <person name="Nusbaum C."/>
            <person name="Birren B."/>
        </authorList>
    </citation>
    <scope>NUCLEOTIDE SEQUENCE [LARGE SCALE GENOMIC DNA]</scope>
    <source>
        <strain evidence="1 2">CBS 72588</strain>
    </source>
</reference>
<dbReference type="VEuPathDB" id="FungiDB:PV06_11712"/>
<evidence type="ECO:0000313" key="2">
    <source>
        <dbReference type="Proteomes" id="UP000053342"/>
    </source>
</evidence>
<dbReference type="HOGENOM" id="CLU_900265_0_0_1"/>
<name>A0A0D2BEU3_9EURO</name>
<evidence type="ECO:0000313" key="1">
    <source>
        <dbReference type="EMBL" id="KIW35992.1"/>
    </source>
</evidence>
<dbReference type="Proteomes" id="UP000053342">
    <property type="component" value="Unassembled WGS sequence"/>
</dbReference>
<protein>
    <submittedName>
        <fullName evidence="1">Uncharacterized protein</fullName>
    </submittedName>
</protein>
<accession>A0A0D2BEU3</accession>
<sequence>MAHRCLEIAPTEAFGQYSLLGFSASHLGWEKGGKAPTIARRCQALAYSGLQGVEVVSSENSEVVLAATTLLLWQAPNRLSWQQLRNELSNVREAMKPWAHESPLARHHGVAGLVRTPQPALISEYRVRLLRVLSELRSRFEESGQSDKSLRIRSIRDMESSLQSIEQNFEDREPLLEIRILDLSAPSQDPSRLSNAHHEFLSQIHVVRSLVLWLPPSIVDTETIKPLDLVLLALVYAGALMVELSLPEGGDLCLGELSLRTLLSDQIQLAEAISWQELDPTLQNAICLTDRIAATYEQAREPVENSEIN</sequence>
<proteinExistence type="predicted"/>